<dbReference type="EMBL" id="JBHULN010000015">
    <property type="protein sequence ID" value="MFD2573085.1"/>
    <property type="molecule type" value="Genomic_DNA"/>
</dbReference>
<name>A0ABW5M7X0_9BACT</name>
<accession>A0ABW5M7X0</accession>
<keyword evidence="2" id="KW-1185">Reference proteome</keyword>
<reference evidence="2" key="1">
    <citation type="journal article" date="2019" name="Int. J. Syst. Evol. Microbiol.">
        <title>The Global Catalogue of Microorganisms (GCM) 10K type strain sequencing project: providing services to taxonomists for standard genome sequencing and annotation.</title>
        <authorList>
            <consortium name="The Broad Institute Genomics Platform"/>
            <consortium name="The Broad Institute Genome Sequencing Center for Infectious Disease"/>
            <person name="Wu L."/>
            <person name="Ma J."/>
        </authorList>
    </citation>
    <scope>NUCLEOTIDE SEQUENCE [LARGE SCALE GENOMIC DNA]</scope>
    <source>
        <strain evidence="2">KCTC 42805</strain>
    </source>
</reference>
<sequence>MMGTLRKQHGRYLMILMIGSQLSWGQVLKPDRTVRYAGRMDYDSYFGFYPTLSASLTIDSLREFTAYASYYTNPAFFGLEAGVSVGFSTARRNWSVTPGVGLVSGSLFVSEQPFTMAEGFVGTLTIQHEGPLGFIQGYSGYYGAWKRLTPWTYDFLFCSIQAGRYVSKYWRFGLVYEQLANVRLPRNRFDTTEFSVPRLGLATEVYLPNKFTAQAMGGWTRNDDQRLFFRIGISRSL</sequence>
<evidence type="ECO:0000313" key="2">
    <source>
        <dbReference type="Proteomes" id="UP001597469"/>
    </source>
</evidence>
<protein>
    <submittedName>
        <fullName evidence="1">DUF6733 family protein</fullName>
    </submittedName>
</protein>
<evidence type="ECO:0000313" key="1">
    <source>
        <dbReference type="EMBL" id="MFD2573085.1"/>
    </source>
</evidence>
<dbReference type="InterPro" id="IPR046620">
    <property type="entry name" value="DUF6733"/>
</dbReference>
<dbReference type="RefSeq" id="WP_381525682.1">
    <property type="nucleotide sequence ID" value="NZ_JBHULN010000015.1"/>
</dbReference>
<organism evidence="1 2">
    <name type="scientific">Spirosoma soli</name>
    <dbReference type="NCBI Taxonomy" id="1770529"/>
    <lineage>
        <taxon>Bacteria</taxon>
        <taxon>Pseudomonadati</taxon>
        <taxon>Bacteroidota</taxon>
        <taxon>Cytophagia</taxon>
        <taxon>Cytophagales</taxon>
        <taxon>Cytophagaceae</taxon>
        <taxon>Spirosoma</taxon>
    </lineage>
</organism>
<dbReference type="Proteomes" id="UP001597469">
    <property type="component" value="Unassembled WGS sequence"/>
</dbReference>
<proteinExistence type="predicted"/>
<comment type="caution">
    <text evidence="1">The sequence shown here is derived from an EMBL/GenBank/DDBJ whole genome shotgun (WGS) entry which is preliminary data.</text>
</comment>
<dbReference type="Pfam" id="PF20507">
    <property type="entry name" value="DUF6733"/>
    <property type="match status" value="1"/>
</dbReference>
<gene>
    <name evidence="1" type="ORF">ACFSUS_20760</name>
</gene>